<evidence type="ECO:0000313" key="3">
    <source>
        <dbReference type="EMBL" id="EXX78377.1"/>
    </source>
</evidence>
<dbReference type="AlphaFoldDB" id="A0A015K9C3"/>
<dbReference type="Proteomes" id="UP000022910">
    <property type="component" value="Unassembled WGS sequence"/>
</dbReference>
<accession>A0A015K9C3</accession>
<keyword evidence="5" id="KW-1185">Reference proteome</keyword>
<evidence type="ECO:0000256" key="1">
    <source>
        <dbReference type="SAM" id="MobiDB-lite"/>
    </source>
</evidence>
<dbReference type="EMBL" id="JEMT01009180">
    <property type="protein sequence ID" value="EXX78378.1"/>
    <property type="molecule type" value="Genomic_DNA"/>
</dbReference>
<dbReference type="EMBL" id="JEMT01001517">
    <property type="protein sequence ID" value="EXX79746.1"/>
    <property type="molecule type" value="Genomic_DNA"/>
</dbReference>
<reference evidence="3 5" key="1">
    <citation type="submission" date="2014-02" db="EMBL/GenBank/DDBJ databases">
        <title>Single nucleus genome sequencing reveals high similarity among nuclei of an endomycorrhizal fungus.</title>
        <authorList>
            <person name="Lin K."/>
            <person name="Geurts R."/>
            <person name="Zhang Z."/>
            <person name="Limpens E."/>
            <person name="Saunders D.G."/>
            <person name="Mu D."/>
            <person name="Pang E."/>
            <person name="Cao H."/>
            <person name="Cha H."/>
            <person name="Lin T."/>
            <person name="Zhou Q."/>
            <person name="Shang Y."/>
            <person name="Li Y."/>
            <person name="Ivanov S."/>
            <person name="Sharma T."/>
            <person name="Velzen R.V."/>
            <person name="Ruijter N.D."/>
            <person name="Aanen D.K."/>
            <person name="Win J."/>
            <person name="Kamoun S."/>
            <person name="Bisseling T."/>
            <person name="Huang S."/>
        </authorList>
    </citation>
    <scope>NUCLEOTIDE SEQUENCE [LARGE SCALE GENOMIC DNA]</scope>
    <source>
        <strain evidence="3">DAOM 197198w</strain>
        <strain evidence="5">DAOM197198w</strain>
    </source>
</reference>
<proteinExistence type="predicted"/>
<evidence type="ECO:0000313" key="5">
    <source>
        <dbReference type="Proteomes" id="UP000022910"/>
    </source>
</evidence>
<protein>
    <submittedName>
        <fullName evidence="3">Uncharacterized protein</fullName>
    </submittedName>
</protein>
<organism evidence="3 5">
    <name type="scientific">Rhizophagus irregularis (strain DAOM 197198w)</name>
    <name type="common">Glomus intraradices</name>
    <dbReference type="NCBI Taxonomy" id="1432141"/>
    <lineage>
        <taxon>Eukaryota</taxon>
        <taxon>Fungi</taxon>
        <taxon>Fungi incertae sedis</taxon>
        <taxon>Mucoromycota</taxon>
        <taxon>Glomeromycotina</taxon>
        <taxon>Glomeromycetes</taxon>
        <taxon>Glomerales</taxon>
        <taxon>Glomeraceae</taxon>
        <taxon>Rhizophagus</taxon>
    </lineage>
</organism>
<feature type="compositionally biased region" description="Basic and acidic residues" evidence="1">
    <location>
        <begin position="1"/>
        <end position="45"/>
    </location>
</feature>
<feature type="region of interest" description="Disordered" evidence="1">
    <location>
        <begin position="1"/>
        <end position="72"/>
    </location>
</feature>
<sequence length="72" mass="8255">MDRTITKDNKIIPHDTKYEKPSLEKVEKREEERLKNKNEEGKPKEGGSAGRAQVNISHVTDLNPKPRRSNTS</sequence>
<evidence type="ECO:0000313" key="2">
    <source>
        <dbReference type="EMBL" id="EXX75680.1"/>
    </source>
</evidence>
<dbReference type="HOGENOM" id="CLU_2723476_0_0_1"/>
<evidence type="ECO:0000313" key="4">
    <source>
        <dbReference type="EMBL" id="EXX79746.1"/>
    </source>
</evidence>
<comment type="caution">
    <text evidence="3">The sequence shown here is derived from an EMBL/GenBank/DDBJ whole genome shotgun (WGS) entry which is preliminary data.</text>
</comment>
<dbReference type="EMBL" id="JEMT01009180">
    <property type="protein sequence ID" value="EXX78377.1"/>
    <property type="molecule type" value="Genomic_DNA"/>
</dbReference>
<dbReference type="EMBL" id="JEMT01012380">
    <property type="protein sequence ID" value="EXX75680.1"/>
    <property type="molecule type" value="Genomic_DNA"/>
</dbReference>
<name>A0A015K9C3_RHIIW</name>
<gene>
    <name evidence="4" type="ORF">RirG_002650</name>
    <name evidence="3" type="ORF">RirG_015580</name>
    <name evidence="2" type="ORF">RirG_039630</name>
</gene>